<feature type="transmembrane region" description="Helical" evidence="1">
    <location>
        <begin position="530"/>
        <end position="555"/>
    </location>
</feature>
<proteinExistence type="predicted"/>
<dbReference type="PANTHER" id="PTHR47555:SF2">
    <property type="entry name" value="N-ACETYLGLUCOSAMINYL TRANSFERASE COMPONENT FAMILY PROTEIN _ GPI1 FAMILY PROTEIN"/>
    <property type="match status" value="1"/>
</dbReference>
<protein>
    <submittedName>
        <fullName evidence="2">Uncharacterized protein</fullName>
    </submittedName>
</protein>
<keyword evidence="1" id="KW-1133">Transmembrane helix</keyword>
<dbReference type="InterPro" id="IPR007720">
    <property type="entry name" value="PigQ/GPI1"/>
</dbReference>
<feature type="transmembrane region" description="Helical" evidence="1">
    <location>
        <begin position="462"/>
        <end position="484"/>
    </location>
</feature>
<organism evidence="2 3">
    <name type="scientific">Stephania japonica</name>
    <dbReference type="NCBI Taxonomy" id="461633"/>
    <lineage>
        <taxon>Eukaryota</taxon>
        <taxon>Viridiplantae</taxon>
        <taxon>Streptophyta</taxon>
        <taxon>Embryophyta</taxon>
        <taxon>Tracheophyta</taxon>
        <taxon>Spermatophyta</taxon>
        <taxon>Magnoliopsida</taxon>
        <taxon>Ranunculales</taxon>
        <taxon>Menispermaceae</taxon>
        <taxon>Menispermoideae</taxon>
        <taxon>Cissampelideae</taxon>
        <taxon>Stephania</taxon>
    </lineage>
</organism>
<dbReference type="EMBL" id="JBBNAE010000009">
    <property type="protein sequence ID" value="KAK9097391.1"/>
    <property type="molecule type" value="Genomic_DNA"/>
</dbReference>
<reference evidence="2 3" key="1">
    <citation type="submission" date="2024-01" db="EMBL/GenBank/DDBJ databases">
        <title>Genome assemblies of Stephania.</title>
        <authorList>
            <person name="Yang L."/>
        </authorList>
    </citation>
    <scope>NUCLEOTIDE SEQUENCE [LARGE SCALE GENOMIC DNA]</scope>
    <source>
        <strain evidence="2">QJT</strain>
        <tissue evidence="2">Leaf</tissue>
    </source>
</reference>
<keyword evidence="1" id="KW-0812">Transmembrane</keyword>
<accession>A0AAP0EQ87</accession>
<feature type="transmembrane region" description="Helical" evidence="1">
    <location>
        <begin position="490"/>
        <end position="509"/>
    </location>
</feature>
<feature type="transmembrane region" description="Helical" evidence="1">
    <location>
        <begin position="561"/>
        <end position="589"/>
    </location>
</feature>
<feature type="transmembrane region" description="Helical" evidence="1">
    <location>
        <begin position="428"/>
        <end position="450"/>
    </location>
</feature>
<evidence type="ECO:0000313" key="3">
    <source>
        <dbReference type="Proteomes" id="UP001417504"/>
    </source>
</evidence>
<feature type="transmembrane region" description="Helical" evidence="1">
    <location>
        <begin position="269"/>
        <end position="291"/>
    </location>
</feature>
<evidence type="ECO:0000256" key="1">
    <source>
        <dbReference type="SAM" id="Phobius"/>
    </source>
</evidence>
<keyword evidence="3" id="KW-1185">Reference proteome</keyword>
<comment type="caution">
    <text evidence="2">The sequence shown here is derived from an EMBL/GenBank/DDBJ whole genome shotgun (WGS) entry which is preliminary data.</text>
</comment>
<dbReference type="PANTHER" id="PTHR47555">
    <property type="entry name" value="N-ACETYLGLUCOSAMINYL TRANSFERASE COMPONENT FAMILY PROTEIN / GPI1 FAMILY PROTEIN"/>
    <property type="match status" value="1"/>
</dbReference>
<name>A0AAP0EQ87_9MAGN</name>
<dbReference type="AlphaFoldDB" id="A0AAP0EQ87"/>
<keyword evidence="1" id="KW-0472">Membrane</keyword>
<evidence type="ECO:0000313" key="2">
    <source>
        <dbReference type="EMBL" id="KAK9097391.1"/>
    </source>
</evidence>
<feature type="transmembrane region" description="Helical" evidence="1">
    <location>
        <begin position="363"/>
        <end position="382"/>
    </location>
</feature>
<gene>
    <name evidence="2" type="ORF">Sjap_022888</name>
</gene>
<dbReference type="GO" id="GO:0006506">
    <property type="term" value="P:GPI anchor biosynthetic process"/>
    <property type="evidence" value="ECO:0007669"/>
    <property type="project" value="InterPro"/>
</dbReference>
<dbReference type="Proteomes" id="UP001417504">
    <property type="component" value="Unassembled WGS sequence"/>
</dbReference>
<dbReference type="Pfam" id="PF05024">
    <property type="entry name" value="Gpi1"/>
    <property type="match status" value="1"/>
</dbReference>
<sequence>MRQKCRVWWPKQQQQLSWLDPPQSTPLFGWFLDSSPSSIDIVVAPISLSPDAVSLQSDLQEIVHSTNAKMSLRLQEKSTFSLLGYCSVDYSSYSPPNRSKLVDGLARMHDNMYPPNNQGSVGEASEWRCGCEKLDRPLEQCRRLSLSNGKWIQLSFNFHRHGSGGIYWIPKLHHIHWDGQVMQKCDVHVIMYEPPVFGSHHFSSNSWGGSEQLSMHNKRPSWFEELQKKEILPELDTVIFAINCAAAATEMVFEKSLAPRSSGRQLPTISMLCSIACYLIAFLLASVSTLVYLVLQFLHGLLLCSSQMLIHKIVASILEKTWKNIHIRTYQLLYWPVILRGGSSRLQSSVEYAHMAAMCKHSMWSIIVIDVLLGNALGFVLLHHTEAVCLFLLNFVHDITNNLLRAGCVWLMGVPAGFKLNTELAETLGMISLNAIQICSTLGFFVGFIFRIYIKMLALSGVMLGLTTSAALVRDTIIVATLHVSTLHRWISLLYSLQVQAFAALWRLFRGRKWNPLRKRFDSYDYNVEQHVVGSLLFTPLLLLLPTTSVFYIYFTILDTTTSFICILIEVAISVIHATPYVEIFLWAVAPRMFPSGIWFQIISGSKINLVDSSEVRCSTESCFSFANKQQRDVGLENSEPALVSILCSNFSDIGKIILPHYRKVFRGIFPVSNASSAYGILTGQRMPCTLQSDLPPTMPWMSISCREYWRLCFDALLSCITDCDCDG</sequence>
<dbReference type="GO" id="GO:0016020">
    <property type="term" value="C:membrane"/>
    <property type="evidence" value="ECO:0007669"/>
    <property type="project" value="InterPro"/>
</dbReference>